<protein>
    <recommendedName>
        <fullName evidence="6">AN1-type domain-containing protein</fullName>
    </recommendedName>
</protein>
<feature type="compositionally biased region" description="Low complexity" evidence="5">
    <location>
        <begin position="123"/>
        <end position="134"/>
    </location>
</feature>
<proteinExistence type="predicted"/>
<dbReference type="GO" id="GO:0005737">
    <property type="term" value="C:cytoplasm"/>
    <property type="evidence" value="ECO:0007669"/>
    <property type="project" value="TreeGrafter"/>
</dbReference>
<gene>
    <name evidence="7" type="ORF">KABA2_13S06160</name>
</gene>
<reference evidence="7 8" key="1">
    <citation type="submission" date="2020-05" db="EMBL/GenBank/DDBJ databases">
        <authorList>
            <person name="Casaregola S."/>
            <person name="Devillers H."/>
            <person name="Grondin C."/>
        </authorList>
    </citation>
    <scope>NUCLEOTIDE SEQUENCE [LARGE SCALE GENOMIC DNA]</scope>
    <source>
        <strain evidence="7 8">CLIB 1767</strain>
    </source>
</reference>
<dbReference type="EMBL" id="CAEFZW010000013">
    <property type="protein sequence ID" value="CAB4257236.1"/>
    <property type="molecule type" value="Genomic_DNA"/>
</dbReference>
<keyword evidence="1" id="KW-0479">Metal-binding</keyword>
<evidence type="ECO:0000259" key="6">
    <source>
        <dbReference type="PROSITE" id="PS51039"/>
    </source>
</evidence>
<sequence length="296" mass="33705">MFDIKRRQEIALTTKIELQQTIKQTNEKLNNIYYKKMSTKVQETGMLDVGTHCAYCRQIDFLPFHCKYCDGDFCAKHRLKEDHHCSSLTDSTAELDNIAVHKSDGGKFFRSLLPQRSHIRVQNSSSPNGNGNNNDKSPTIKSTLNKTSLDKLLKFFKSRQRKPIIKSRSASKVTQLAQLKRTAKGDSKIPEQNRIYLFATVIDDHDHDTNTTNTSKENVQVYINKMWPVGRVLDSVANLLGVKNINVKVDTSLGEKLFIYKQRGPQGTIYQLETGARAVDTFNNMDNIYIIRGTEA</sequence>
<dbReference type="PANTHER" id="PTHR14677:SF40">
    <property type="entry name" value="CDC48-ASSOCIATED UBIQUITIN-LIKE_ZINC FINGER PROTEIN 1"/>
    <property type="match status" value="1"/>
</dbReference>
<dbReference type="PANTHER" id="PTHR14677">
    <property type="entry name" value="ARSENITE INDUCUBLE RNA ASSOCIATED PROTEIN AIP-1-RELATED"/>
    <property type="match status" value="1"/>
</dbReference>
<keyword evidence="2 4" id="KW-0863">Zinc-finger</keyword>
<dbReference type="Pfam" id="PF25327">
    <property type="entry name" value="UBL_ZFAND1"/>
    <property type="match status" value="1"/>
</dbReference>
<evidence type="ECO:0000256" key="5">
    <source>
        <dbReference type="SAM" id="MobiDB-lite"/>
    </source>
</evidence>
<evidence type="ECO:0000256" key="1">
    <source>
        <dbReference type="ARBA" id="ARBA00022723"/>
    </source>
</evidence>
<dbReference type="Proteomes" id="UP000644660">
    <property type="component" value="Unassembled WGS sequence"/>
</dbReference>
<accession>A0A8H2VKV9</accession>
<dbReference type="InterPro" id="IPR035896">
    <property type="entry name" value="AN1-like_Znf"/>
</dbReference>
<dbReference type="OrthoDB" id="431929at2759"/>
<dbReference type="GO" id="GO:0008270">
    <property type="term" value="F:zinc ion binding"/>
    <property type="evidence" value="ECO:0007669"/>
    <property type="project" value="UniProtKB-KW"/>
</dbReference>
<evidence type="ECO:0000313" key="7">
    <source>
        <dbReference type="EMBL" id="CAB4257236.1"/>
    </source>
</evidence>
<evidence type="ECO:0000313" key="8">
    <source>
        <dbReference type="Proteomes" id="UP000644660"/>
    </source>
</evidence>
<dbReference type="SUPFAM" id="SSF118310">
    <property type="entry name" value="AN1-like Zinc finger"/>
    <property type="match status" value="1"/>
</dbReference>
<dbReference type="AlphaFoldDB" id="A0A8H2VKV9"/>
<keyword evidence="8" id="KW-1185">Reference proteome</keyword>
<dbReference type="SMART" id="SM00154">
    <property type="entry name" value="ZnF_AN1"/>
    <property type="match status" value="1"/>
</dbReference>
<feature type="region of interest" description="Disordered" evidence="5">
    <location>
        <begin position="121"/>
        <end position="142"/>
    </location>
</feature>
<dbReference type="Gene3D" id="4.10.1110.10">
    <property type="entry name" value="AN1-like Zinc finger"/>
    <property type="match status" value="1"/>
</dbReference>
<name>A0A8H2VKV9_9SACH</name>
<dbReference type="RefSeq" id="XP_041409080.1">
    <property type="nucleotide sequence ID" value="XM_041553146.1"/>
</dbReference>
<evidence type="ECO:0000256" key="3">
    <source>
        <dbReference type="ARBA" id="ARBA00022833"/>
    </source>
</evidence>
<dbReference type="InterPro" id="IPR057358">
    <property type="entry name" value="UBL_ZFAND1-like"/>
</dbReference>
<dbReference type="PROSITE" id="PS51039">
    <property type="entry name" value="ZF_AN1"/>
    <property type="match status" value="1"/>
</dbReference>
<dbReference type="GeneID" id="64860351"/>
<dbReference type="InterPro" id="IPR000058">
    <property type="entry name" value="Znf_AN1"/>
</dbReference>
<evidence type="ECO:0000256" key="4">
    <source>
        <dbReference type="PROSITE-ProRule" id="PRU00449"/>
    </source>
</evidence>
<dbReference type="Pfam" id="PF01428">
    <property type="entry name" value="zf-AN1"/>
    <property type="match status" value="1"/>
</dbReference>
<organism evidence="7 8">
    <name type="scientific">Maudiozyma barnettii</name>
    <dbReference type="NCBI Taxonomy" id="61262"/>
    <lineage>
        <taxon>Eukaryota</taxon>
        <taxon>Fungi</taxon>
        <taxon>Dikarya</taxon>
        <taxon>Ascomycota</taxon>
        <taxon>Saccharomycotina</taxon>
        <taxon>Saccharomycetes</taxon>
        <taxon>Saccharomycetales</taxon>
        <taxon>Saccharomycetaceae</taxon>
        <taxon>Maudiozyma</taxon>
    </lineage>
</organism>
<evidence type="ECO:0000256" key="2">
    <source>
        <dbReference type="ARBA" id="ARBA00022771"/>
    </source>
</evidence>
<comment type="caution">
    <text evidence="7">The sequence shown here is derived from an EMBL/GenBank/DDBJ whole genome shotgun (WGS) entry which is preliminary data.</text>
</comment>
<feature type="domain" description="AN1-type" evidence="6">
    <location>
        <begin position="47"/>
        <end position="93"/>
    </location>
</feature>
<keyword evidence="3" id="KW-0862">Zinc</keyword>